<evidence type="ECO:0000256" key="6">
    <source>
        <dbReference type="SAM" id="Phobius"/>
    </source>
</evidence>
<protein>
    <submittedName>
        <fullName evidence="7">Uncharacterized protein</fullName>
    </submittedName>
</protein>
<evidence type="ECO:0000256" key="5">
    <source>
        <dbReference type="ARBA" id="ARBA00023004"/>
    </source>
</evidence>
<organism evidence="7 8">
    <name type="scientific">Rotaria magnacalcarata</name>
    <dbReference type="NCBI Taxonomy" id="392030"/>
    <lineage>
        <taxon>Eukaryota</taxon>
        <taxon>Metazoa</taxon>
        <taxon>Spiralia</taxon>
        <taxon>Gnathifera</taxon>
        <taxon>Rotifera</taxon>
        <taxon>Eurotatoria</taxon>
        <taxon>Bdelloidea</taxon>
        <taxon>Philodinida</taxon>
        <taxon>Philodinidae</taxon>
        <taxon>Rotaria</taxon>
    </lineage>
</organism>
<dbReference type="GO" id="GO:0020037">
    <property type="term" value="F:heme binding"/>
    <property type="evidence" value="ECO:0007669"/>
    <property type="project" value="InterPro"/>
</dbReference>
<sequence length="177" mass="20280">MSTSALTPYQIWYLGIGGFPAILFGVLYLGQVRLDLYSNNIFDPYYQNNQTYPNLTTECTENYLIYRSTDGRCNDLNISSMGMYQNRFGRNTNITINQVLNKLDMLLHPHPLKLNDLMTRKNGTFIKSPNLNLLAAAWTQFQTHDWFLHTNDLNRPPIVIPKDGGGYASKNGPIWKP</sequence>
<evidence type="ECO:0000256" key="3">
    <source>
        <dbReference type="ARBA" id="ARBA00022964"/>
    </source>
</evidence>
<dbReference type="AlphaFoldDB" id="A0A815S9T8"/>
<keyword evidence="5" id="KW-0408">Iron</keyword>
<feature type="transmembrane region" description="Helical" evidence="6">
    <location>
        <begin position="12"/>
        <end position="30"/>
    </location>
</feature>
<dbReference type="GO" id="GO:0046872">
    <property type="term" value="F:metal ion binding"/>
    <property type="evidence" value="ECO:0007669"/>
    <property type="project" value="UniProtKB-KW"/>
</dbReference>
<dbReference type="GO" id="GO:0016702">
    <property type="term" value="F:oxidoreductase activity, acting on single donors with incorporation of molecular oxygen, incorporation of two atoms of oxygen"/>
    <property type="evidence" value="ECO:0007669"/>
    <property type="project" value="TreeGrafter"/>
</dbReference>
<evidence type="ECO:0000256" key="4">
    <source>
        <dbReference type="ARBA" id="ARBA00023002"/>
    </source>
</evidence>
<dbReference type="GO" id="GO:0004601">
    <property type="term" value="F:peroxidase activity"/>
    <property type="evidence" value="ECO:0007669"/>
    <property type="project" value="InterPro"/>
</dbReference>
<evidence type="ECO:0000256" key="2">
    <source>
        <dbReference type="ARBA" id="ARBA00022821"/>
    </source>
</evidence>
<name>A0A815S9T8_9BILA</name>
<reference evidence="7" key="1">
    <citation type="submission" date="2021-02" db="EMBL/GenBank/DDBJ databases">
        <authorList>
            <person name="Nowell W R."/>
        </authorList>
    </citation>
    <scope>NUCLEOTIDE SEQUENCE</scope>
</reference>
<accession>A0A815S9T8</accession>
<evidence type="ECO:0000256" key="1">
    <source>
        <dbReference type="ARBA" id="ARBA00022723"/>
    </source>
</evidence>
<dbReference type="Pfam" id="PF03098">
    <property type="entry name" value="An_peroxidase"/>
    <property type="match status" value="1"/>
</dbReference>
<keyword evidence="6" id="KW-0472">Membrane</keyword>
<gene>
    <name evidence="7" type="ORF">KQP761_LOCUS14032</name>
</gene>
<dbReference type="PROSITE" id="PS50292">
    <property type="entry name" value="PEROXIDASE_3"/>
    <property type="match status" value="1"/>
</dbReference>
<keyword evidence="2" id="KW-0611">Plant defense</keyword>
<dbReference type="GO" id="GO:0005737">
    <property type="term" value="C:cytoplasm"/>
    <property type="evidence" value="ECO:0007669"/>
    <property type="project" value="TreeGrafter"/>
</dbReference>
<keyword evidence="4" id="KW-0560">Oxidoreductase</keyword>
<dbReference type="EMBL" id="CAJNOW010006551">
    <property type="protein sequence ID" value="CAF1489711.1"/>
    <property type="molecule type" value="Genomic_DNA"/>
</dbReference>
<dbReference type="PANTHER" id="PTHR11903:SF11">
    <property type="entry name" value="ALPHA-DIOXYGENASE 1"/>
    <property type="match status" value="1"/>
</dbReference>
<dbReference type="GO" id="GO:0006979">
    <property type="term" value="P:response to oxidative stress"/>
    <property type="evidence" value="ECO:0007669"/>
    <property type="project" value="InterPro"/>
</dbReference>
<dbReference type="GO" id="GO:0006952">
    <property type="term" value="P:defense response"/>
    <property type="evidence" value="ECO:0007669"/>
    <property type="project" value="UniProtKB-KW"/>
</dbReference>
<dbReference type="PANTHER" id="PTHR11903">
    <property type="entry name" value="PROSTAGLANDIN G/H SYNTHASE"/>
    <property type="match status" value="1"/>
</dbReference>
<dbReference type="InterPro" id="IPR010255">
    <property type="entry name" value="Haem_peroxidase_sf"/>
</dbReference>
<evidence type="ECO:0000313" key="8">
    <source>
        <dbReference type="Proteomes" id="UP000663834"/>
    </source>
</evidence>
<keyword evidence="3" id="KW-0223">Dioxygenase</keyword>
<proteinExistence type="predicted"/>
<dbReference type="GO" id="GO:0004666">
    <property type="term" value="F:prostaglandin-endoperoxide synthase activity"/>
    <property type="evidence" value="ECO:0007669"/>
    <property type="project" value="TreeGrafter"/>
</dbReference>
<dbReference type="InterPro" id="IPR050783">
    <property type="entry name" value="Oxylipin_biosynth_metab"/>
</dbReference>
<dbReference type="GO" id="GO:0043005">
    <property type="term" value="C:neuron projection"/>
    <property type="evidence" value="ECO:0007669"/>
    <property type="project" value="TreeGrafter"/>
</dbReference>
<comment type="caution">
    <text evidence="7">The sequence shown here is derived from an EMBL/GenBank/DDBJ whole genome shotgun (WGS) entry which is preliminary data.</text>
</comment>
<keyword evidence="6" id="KW-0812">Transmembrane</keyword>
<dbReference type="Proteomes" id="UP000663834">
    <property type="component" value="Unassembled WGS sequence"/>
</dbReference>
<keyword evidence="1" id="KW-0479">Metal-binding</keyword>
<dbReference type="InterPro" id="IPR037120">
    <property type="entry name" value="Haem_peroxidase_sf_animal"/>
</dbReference>
<evidence type="ECO:0000313" key="7">
    <source>
        <dbReference type="EMBL" id="CAF1489711.1"/>
    </source>
</evidence>
<dbReference type="InterPro" id="IPR019791">
    <property type="entry name" value="Haem_peroxidase_animal"/>
</dbReference>
<dbReference type="OrthoDB" id="823504at2759"/>
<dbReference type="SUPFAM" id="SSF48113">
    <property type="entry name" value="Heme-dependent peroxidases"/>
    <property type="match status" value="1"/>
</dbReference>
<dbReference type="GO" id="GO:0019371">
    <property type="term" value="P:cyclooxygenase pathway"/>
    <property type="evidence" value="ECO:0007669"/>
    <property type="project" value="TreeGrafter"/>
</dbReference>
<keyword evidence="6" id="KW-1133">Transmembrane helix</keyword>
<dbReference type="Gene3D" id="1.10.640.10">
    <property type="entry name" value="Haem peroxidase domain superfamily, animal type"/>
    <property type="match status" value="1"/>
</dbReference>